<dbReference type="RefSeq" id="WP_127694166.1">
    <property type="nucleotide sequence ID" value="NZ_SACQ01000004.1"/>
</dbReference>
<evidence type="ECO:0000256" key="7">
    <source>
        <dbReference type="PROSITE-ProRule" id="PRU01091"/>
    </source>
</evidence>
<dbReference type="InterPro" id="IPR001867">
    <property type="entry name" value="OmpR/PhoB-type_DNA-bd"/>
</dbReference>
<keyword evidence="2" id="KW-0902">Two-component regulatory system</keyword>
<dbReference type="Gene3D" id="1.10.10.10">
    <property type="entry name" value="Winged helix-like DNA-binding domain superfamily/Winged helix DNA-binding domain"/>
    <property type="match status" value="1"/>
</dbReference>
<evidence type="ECO:0000256" key="4">
    <source>
        <dbReference type="ARBA" id="ARBA00023125"/>
    </source>
</evidence>
<accession>A0A437Q801</accession>
<dbReference type="PROSITE" id="PS51755">
    <property type="entry name" value="OMPR_PHOB"/>
    <property type="match status" value="1"/>
</dbReference>
<dbReference type="InterPro" id="IPR039420">
    <property type="entry name" value="WalR-like"/>
</dbReference>
<dbReference type="InterPro" id="IPR016032">
    <property type="entry name" value="Sig_transdc_resp-reg_C-effctor"/>
</dbReference>
<name>A0A437Q801_9GAMM</name>
<dbReference type="InterPro" id="IPR011006">
    <property type="entry name" value="CheY-like_superfamily"/>
</dbReference>
<evidence type="ECO:0000256" key="3">
    <source>
        <dbReference type="ARBA" id="ARBA00023015"/>
    </source>
</evidence>
<dbReference type="SUPFAM" id="SSF46894">
    <property type="entry name" value="C-terminal effector domain of the bipartite response regulators"/>
    <property type="match status" value="1"/>
</dbReference>
<dbReference type="SUPFAM" id="SSF52172">
    <property type="entry name" value="CheY-like"/>
    <property type="match status" value="1"/>
</dbReference>
<protein>
    <submittedName>
        <fullName evidence="10">Response regulator transcription factor</fullName>
    </submittedName>
</protein>
<feature type="domain" description="OmpR/PhoB-type" evidence="9">
    <location>
        <begin position="125"/>
        <end position="221"/>
    </location>
</feature>
<evidence type="ECO:0000259" key="9">
    <source>
        <dbReference type="PROSITE" id="PS51755"/>
    </source>
</evidence>
<evidence type="ECO:0000256" key="1">
    <source>
        <dbReference type="ARBA" id="ARBA00022553"/>
    </source>
</evidence>
<dbReference type="PANTHER" id="PTHR48111">
    <property type="entry name" value="REGULATOR OF RPOS"/>
    <property type="match status" value="1"/>
</dbReference>
<keyword evidence="4 7" id="KW-0238">DNA-binding</keyword>
<dbReference type="Pfam" id="PF00072">
    <property type="entry name" value="Response_reg"/>
    <property type="match status" value="1"/>
</dbReference>
<dbReference type="PANTHER" id="PTHR48111:SF22">
    <property type="entry name" value="REGULATOR OF RPOS"/>
    <property type="match status" value="1"/>
</dbReference>
<keyword evidence="11" id="KW-1185">Reference proteome</keyword>
<evidence type="ECO:0000259" key="8">
    <source>
        <dbReference type="PROSITE" id="PS50110"/>
    </source>
</evidence>
<evidence type="ECO:0000256" key="5">
    <source>
        <dbReference type="ARBA" id="ARBA00023163"/>
    </source>
</evidence>
<reference evidence="10 11" key="1">
    <citation type="submission" date="2019-01" db="EMBL/GenBank/DDBJ databases">
        <authorList>
            <person name="Chen W.-M."/>
        </authorList>
    </citation>
    <scope>NUCLEOTIDE SEQUENCE [LARGE SCALE GENOMIC DNA]</scope>
    <source>
        <strain evidence="10 11">HPM-16</strain>
    </source>
</reference>
<evidence type="ECO:0000256" key="6">
    <source>
        <dbReference type="PROSITE-ProRule" id="PRU00169"/>
    </source>
</evidence>
<evidence type="ECO:0000313" key="11">
    <source>
        <dbReference type="Proteomes" id="UP000282818"/>
    </source>
</evidence>
<dbReference type="GO" id="GO:0000156">
    <property type="term" value="F:phosphorelay response regulator activity"/>
    <property type="evidence" value="ECO:0007669"/>
    <property type="project" value="TreeGrafter"/>
</dbReference>
<dbReference type="Gene3D" id="6.10.250.690">
    <property type="match status" value="1"/>
</dbReference>
<dbReference type="SMART" id="SM00448">
    <property type="entry name" value="REC"/>
    <property type="match status" value="1"/>
</dbReference>
<feature type="domain" description="Response regulatory" evidence="8">
    <location>
        <begin position="3"/>
        <end position="118"/>
    </location>
</feature>
<keyword evidence="3" id="KW-0805">Transcription regulation</keyword>
<feature type="modified residue" description="4-aspartylphosphate" evidence="6">
    <location>
        <position position="53"/>
    </location>
</feature>
<dbReference type="AlphaFoldDB" id="A0A437Q801"/>
<evidence type="ECO:0000313" key="10">
    <source>
        <dbReference type="EMBL" id="RVU30630.1"/>
    </source>
</evidence>
<dbReference type="Gene3D" id="3.40.50.2300">
    <property type="match status" value="1"/>
</dbReference>
<dbReference type="InterPro" id="IPR036388">
    <property type="entry name" value="WH-like_DNA-bd_sf"/>
</dbReference>
<dbReference type="EMBL" id="SACQ01000004">
    <property type="protein sequence ID" value="RVU30630.1"/>
    <property type="molecule type" value="Genomic_DNA"/>
</dbReference>
<dbReference type="GO" id="GO:0006355">
    <property type="term" value="P:regulation of DNA-templated transcription"/>
    <property type="evidence" value="ECO:0007669"/>
    <property type="project" value="InterPro"/>
</dbReference>
<dbReference type="CDD" id="cd17624">
    <property type="entry name" value="REC_OmpR_PmrA-like"/>
    <property type="match status" value="1"/>
</dbReference>
<dbReference type="PROSITE" id="PS50110">
    <property type="entry name" value="RESPONSE_REGULATORY"/>
    <property type="match status" value="1"/>
</dbReference>
<keyword evidence="5" id="KW-0804">Transcription</keyword>
<feature type="DNA-binding region" description="OmpR/PhoB-type" evidence="7">
    <location>
        <begin position="125"/>
        <end position="221"/>
    </location>
</feature>
<dbReference type="GO" id="GO:0032993">
    <property type="term" value="C:protein-DNA complex"/>
    <property type="evidence" value="ECO:0007669"/>
    <property type="project" value="TreeGrafter"/>
</dbReference>
<dbReference type="GO" id="GO:0005829">
    <property type="term" value="C:cytosol"/>
    <property type="evidence" value="ECO:0007669"/>
    <property type="project" value="TreeGrafter"/>
</dbReference>
<dbReference type="SMART" id="SM00862">
    <property type="entry name" value="Trans_reg_C"/>
    <property type="match status" value="1"/>
</dbReference>
<keyword evidence="1 6" id="KW-0597">Phosphoprotein</keyword>
<dbReference type="Pfam" id="PF00486">
    <property type="entry name" value="Trans_reg_C"/>
    <property type="match status" value="1"/>
</dbReference>
<dbReference type="GO" id="GO:0000976">
    <property type="term" value="F:transcription cis-regulatory region binding"/>
    <property type="evidence" value="ECO:0007669"/>
    <property type="project" value="TreeGrafter"/>
</dbReference>
<organism evidence="10 11">
    <name type="scientific">Neptunomonas marina</name>
    <dbReference type="NCBI Taxonomy" id="1815562"/>
    <lineage>
        <taxon>Bacteria</taxon>
        <taxon>Pseudomonadati</taxon>
        <taxon>Pseudomonadota</taxon>
        <taxon>Gammaproteobacteria</taxon>
        <taxon>Oceanospirillales</taxon>
        <taxon>Oceanospirillaceae</taxon>
        <taxon>Neptunomonas</taxon>
    </lineage>
</organism>
<comment type="caution">
    <text evidence="10">The sequence shown here is derived from an EMBL/GenBank/DDBJ whole genome shotgun (WGS) entry which is preliminary data.</text>
</comment>
<dbReference type="CDD" id="cd00383">
    <property type="entry name" value="trans_reg_C"/>
    <property type="match status" value="1"/>
</dbReference>
<dbReference type="Proteomes" id="UP000282818">
    <property type="component" value="Unassembled WGS sequence"/>
</dbReference>
<evidence type="ECO:0000256" key="2">
    <source>
        <dbReference type="ARBA" id="ARBA00023012"/>
    </source>
</evidence>
<gene>
    <name evidence="10" type="ORF">EOE65_09955</name>
</gene>
<proteinExistence type="predicted"/>
<sequence>MLNILLVDDDRDLASSLVDNLELENMTCDYAPNGVKGENLATDSPSYDVLVLDINMREMDGLTLCKRLRHRGNNTPVMMLSARDSLADKLAGFKAGADDYLVKPFEIEELIARIHALSSRRSGQATTLTAGPLVLDLTNRCVTANNEPIPLTPTGFKLTETLLRSSPEPVSHQELLLKVWGDDEVSSNKLRVHVHNLRKALAAAGAGQMLHTVSGYGFAIF</sequence>
<dbReference type="InterPro" id="IPR001789">
    <property type="entry name" value="Sig_transdc_resp-reg_receiver"/>
</dbReference>